<feature type="chain" id="PRO_5043596379" description="PLAT domain-containing protein" evidence="1">
    <location>
        <begin position="19"/>
        <end position="129"/>
    </location>
</feature>
<evidence type="ECO:0000313" key="3">
    <source>
        <dbReference type="Proteomes" id="UP001432322"/>
    </source>
</evidence>
<name>A0AAV5V999_9BILA</name>
<keyword evidence="3" id="KW-1185">Reference proteome</keyword>
<accession>A0AAV5V999</accession>
<sequence>SRMRFLPLLFILLSTVIATGDLEKEENNVHDYDFTKGDHIGLKLRNFSDGTLLTFYFKHISTGGETESIYICLVRNDATKSCFLLTPTKPLSSTEKIQKGDWSITKSHDINLNNVAASPGWWRVDIYKV</sequence>
<reference evidence="2" key="1">
    <citation type="submission" date="2023-10" db="EMBL/GenBank/DDBJ databases">
        <title>Genome assembly of Pristionchus species.</title>
        <authorList>
            <person name="Yoshida K."/>
            <person name="Sommer R.J."/>
        </authorList>
    </citation>
    <scope>NUCLEOTIDE SEQUENCE</scope>
    <source>
        <strain evidence="2">RS5133</strain>
    </source>
</reference>
<evidence type="ECO:0000256" key="1">
    <source>
        <dbReference type="SAM" id="SignalP"/>
    </source>
</evidence>
<feature type="signal peptide" evidence="1">
    <location>
        <begin position="1"/>
        <end position="18"/>
    </location>
</feature>
<dbReference type="AlphaFoldDB" id="A0AAV5V999"/>
<comment type="caution">
    <text evidence="2">The sequence shown here is derived from an EMBL/GenBank/DDBJ whole genome shotgun (WGS) entry which is preliminary data.</text>
</comment>
<proteinExistence type="predicted"/>
<dbReference type="Proteomes" id="UP001432322">
    <property type="component" value="Unassembled WGS sequence"/>
</dbReference>
<dbReference type="EMBL" id="BTSY01000002">
    <property type="protein sequence ID" value="GMT15798.1"/>
    <property type="molecule type" value="Genomic_DNA"/>
</dbReference>
<feature type="non-terminal residue" evidence="2">
    <location>
        <position position="1"/>
    </location>
</feature>
<feature type="non-terminal residue" evidence="2">
    <location>
        <position position="129"/>
    </location>
</feature>
<protein>
    <recommendedName>
        <fullName evidence="4">PLAT domain-containing protein</fullName>
    </recommendedName>
</protein>
<organism evidence="2 3">
    <name type="scientific">Pristionchus fissidentatus</name>
    <dbReference type="NCBI Taxonomy" id="1538716"/>
    <lineage>
        <taxon>Eukaryota</taxon>
        <taxon>Metazoa</taxon>
        <taxon>Ecdysozoa</taxon>
        <taxon>Nematoda</taxon>
        <taxon>Chromadorea</taxon>
        <taxon>Rhabditida</taxon>
        <taxon>Rhabditina</taxon>
        <taxon>Diplogasteromorpha</taxon>
        <taxon>Diplogasteroidea</taxon>
        <taxon>Neodiplogasteridae</taxon>
        <taxon>Pristionchus</taxon>
    </lineage>
</organism>
<keyword evidence="1" id="KW-0732">Signal</keyword>
<gene>
    <name evidence="2" type="ORF">PFISCL1PPCAC_7095</name>
</gene>
<evidence type="ECO:0000313" key="2">
    <source>
        <dbReference type="EMBL" id="GMT15798.1"/>
    </source>
</evidence>
<evidence type="ECO:0008006" key="4">
    <source>
        <dbReference type="Google" id="ProtNLM"/>
    </source>
</evidence>